<comment type="caution">
    <text evidence="1">The sequence shown here is derived from an EMBL/GenBank/DDBJ whole genome shotgun (WGS) entry which is preliminary data.</text>
</comment>
<dbReference type="PANTHER" id="PTHR42877">
    <property type="entry name" value="L-ORNITHINE N(5)-MONOOXYGENASE-RELATED"/>
    <property type="match status" value="1"/>
</dbReference>
<name>A0ABN3PDU4_9ACTN</name>
<dbReference type="InterPro" id="IPR036188">
    <property type="entry name" value="FAD/NAD-bd_sf"/>
</dbReference>
<evidence type="ECO:0000313" key="1">
    <source>
        <dbReference type="EMBL" id="GAA2580975.1"/>
    </source>
</evidence>
<evidence type="ECO:0000313" key="2">
    <source>
        <dbReference type="Proteomes" id="UP001501509"/>
    </source>
</evidence>
<sequence>MTETTETDAKTEQARPDHEVVIVGAGFAGIGAGIALKGAGIHDFVLLERAGDIGGTWRDNTYPGLSVDIPSPTYSFAFEPRPTWSRLYAKGPEIKDYADHCVRKYGIMPHVRLGTTVVAARFDEGADLWRLELAGGGTVTGRYLLSCQGALTTPSHPEIDGLADFAGHTVHTARWDHDHDLTGRRVAVIGTGATALQVIPEIAGRVAHLDVYQRTPIWVYPKIDPRLPRGVQELFRRVPATQKATRFVTTTAVEIIVTGVVHHRRVQPLVKAVERRCLRHLKRQVKDPETRERLTPRYGFGCKRPSFSNDYWRTFNRANVDLVTDRIDRITETGVRTVDGREREIDTLILATGFKVFDISFPIVGREGVELTAFWKQYRRQSYEGAAVPGFPNLFLVPGPYGNIGLSWFQMIDAQIRHALRVIGEARSRGVTRAEVSRQAHDRYMSWVERRMPRTVFLNGDCATANSYYFDEHGDAPWQRPSSVVAARRRSRSFPLDDYDYSTRVSAG</sequence>
<dbReference type="Pfam" id="PF13738">
    <property type="entry name" value="Pyr_redox_3"/>
    <property type="match status" value="1"/>
</dbReference>
<dbReference type="Proteomes" id="UP001501509">
    <property type="component" value="Unassembled WGS sequence"/>
</dbReference>
<accession>A0ABN3PDU4</accession>
<gene>
    <name evidence="1" type="ORF">GCM10010411_11920</name>
</gene>
<protein>
    <submittedName>
        <fullName evidence="1">NAD(P)/FAD-dependent oxidoreductase</fullName>
    </submittedName>
</protein>
<dbReference type="EMBL" id="BAAATD010000001">
    <property type="protein sequence ID" value="GAA2580975.1"/>
    <property type="molecule type" value="Genomic_DNA"/>
</dbReference>
<dbReference type="PANTHER" id="PTHR42877:SF4">
    <property type="entry name" value="FAD_NAD(P)-BINDING DOMAIN-CONTAINING PROTEIN-RELATED"/>
    <property type="match status" value="1"/>
</dbReference>
<dbReference type="InterPro" id="IPR051209">
    <property type="entry name" value="FAD-bind_Monooxygenase_sf"/>
</dbReference>
<dbReference type="SUPFAM" id="SSF51905">
    <property type="entry name" value="FAD/NAD(P)-binding domain"/>
    <property type="match status" value="1"/>
</dbReference>
<organism evidence="1 2">
    <name type="scientific">Actinomadura fulvescens</name>
    <dbReference type="NCBI Taxonomy" id="46160"/>
    <lineage>
        <taxon>Bacteria</taxon>
        <taxon>Bacillati</taxon>
        <taxon>Actinomycetota</taxon>
        <taxon>Actinomycetes</taxon>
        <taxon>Streptosporangiales</taxon>
        <taxon>Thermomonosporaceae</taxon>
        <taxon>Actinomadura</taxon>
    </lineage>
</organism>
<dbReference type="RefSeq" id="WP_344538380.1">
    <property type="nucleotide sequence ID" value="NZ_BAAATD010000001.1"/>
</dbReference>
<keyword evidence="2" id="KW-1185">Reference proteome</keyword>
<dbReference type="Gene3D" id="3.50.50.60">
    <property type="entry name" value="FAD/NAD(P)-binding domain"/>
    <property type="match status" value="2"/>
</dbReference>
<reference evidence="1 2" key="1">
    <citation type="journal article" date="2019" name="Int. J. Syst. Evol. Microbiol.">
        <title>The Global Catalogue of Microorganisms (GCM) 10K type strain sequencing project: providing services to taxonomists for standard genome sequencing and annotation.</title>
        <authorList>
            <consortium name="The Broad Institute Genomics Platform"/>
            <consortium name="The Broad Institute Genome Sequencing Center for Infectious Disease"/>
            <person name="Wu L."/>
            <person name="Ma J."/>
        </authorList>
    </citation>
    <scope>NUCLEOTIDE SEQUENCE [LARGE SCALE GENOMIC DNA]</scope>
    <source>
        <strain evidence="1 2">JCM 6833</strain>
    </source>
</reference>
<proteinExistence type="predicted"/>